<feature type="region of interest" description="Disordered" evidence="2">
    <location>
        <begin position="471"/>
        <end position="503"/>
    </location>
</feature>
<evidence type="ECO:0000313" key="4">
    <source>
        <dbReference type="EMBL" id="RVW76242.1"/>
    </source>
</evidence>
<evidence type="ECO:0000256" key="3">
    <source>
        <dbReference type="SAM" id="Phobius"/>
    </source>
</evidence>
<evidence type="ECO:0000313" key="5">
    <source>
        <dbReference type="Proteomes" id="UP000288805"/>
    </source>
</evidence>
<organism evidence="4 5">
    <name type="scientific">Vitis vinifera</name>
    <name type="common">Grape</name>
    <dbReference type="NCBI Taxonomy" id="29760"/>
    <lineage>
        <taxon>Eukaryota</taxon>
        <taxon>Viridiplantae</taxon>
        <taxon>Streptophyta</taxon>
        <taxon>Embryophyta</taxon>
        <taxon>Tracheophyta</taxon>
        <taxon>Spermatophyta</taxon>
        <taxon>Magnoliopsida</taxon>
        <taxon>eudicotyledons</taxon>
        <taxon>Gunneridae</taxon>
        <taxon>Pentapetalae</taxon>
        <taxon>rosids</taxon>
        <taxon>Vitales</taxon>
        <taxon>Vitaceae</taxon>
        <taxon>Viteae</taxon>
        <taxon>Vitis</taxon>
    </lineage>
</organism>
<accession>A0A438GVK1</accession>
<feature type="compositionally biased region" description="Basic and acidic residues" evidence="2">
    <location>
        <begin position="258"/>
        <end position="267"/>
    </location>
</feature>
<gene>
    <name evidence="4" type="ORF">CK203_048945</name>
</gene>
<evidence type="ECO:0000256" key="1">
    <source>
        <dbReference type="SAM" id="Coils"/>
    </source>
</evidence>
<feature type="transmembrane region" description="Helical" evidence="3">
    <location>
        <begin position="117"/>
        <end position="141"/>
    </location>
</feature>
<evidence type="ECO:0000256" key="2">
    <source>
        <dbReference type="SAM" id="MobiDB-lite"/>
    </source>
</evidence>
<feature type="region of interest" description="Disordered" evidence="2">
    <location>
        <begin position="339"/>
        <end position="392"/>
    </location>
</feature>
<keyword evidence="1" id="KW-0175">Coiled coil</keyword>
<dbReference type="AlphaFoldDB" id="A0A438GVK1"/>
<feature type="region of interest" description="Disordered" evidence="2">
    <location>
        <begin position="747"/>
        <end position="768"/>
    </location>
</feature>
<comment type="caution">
    <text evidence="4">The sequence shown here is derived from an EMBL/GenBank/DDBJ whole genome shotgun (WGS) entry which is preliminary data.</text>
</comment>
<sequence length="768" mass="83830">MMGRGPWLVAVIACKTRFTLIDDPDDYIRVAYANCPDEKLKRHLPFLEAVRIGEPSSCVSLGNPDDDGPADNTCHLSLNSKTLLSGDFVSRHSFAAGDFVSRQQPFFFRVSFGMRTFAIVVPFVAFVGSLVLVLVGLALFWASHLRFVYFLGYCVLPIALLSGREGIPGTVCIPNDVAIELLNGRVLVPSEKAEEKTIIFSRNNSTRGSGSSAGVVQGVPPFHPDSTRLHSPQHRPGGDGIQHPCPHTCPPPTGDGAARFDKGRGDGTRGGPGCMGGLLEHPARPFTPNYSLVVPGPELRDHLVDWVEKASFDRLNKLFEIDARRGSRLTLKNADFSWRTGEEEERRDPSEGSRTETRRRLSSKENSSEKEEAGEENGKDVKEPTPSMEFAPPPIIHEAEVMIEEPVNAAPHSISSGSGHLAGLNHSSTSLAAVARLANLAEEAASVNHPDSRNPDADAAEAVCATLMEEVGAESQSQPSNDSDRLALVPVTGPSSKKPRSVRNLRSGLLGRLQERHQEIEVSCSSAHDAHPEGGEVEMVTETPAVPVVVPAEVAPEEVHPAVNVEVAPGDVHPAANVEAPNPEQDYAELEEKLKQIPPGLPTVMPSAQMFEMVETLVSGLRGVANQYDLFTDLLRTTDYVKAFATRRKDAEDQLRLRLAEAEASLSTAREDNEALRVELAEAKDREESSVARLYEAEDEIARDGGEKEELEREFAVEREELEAEYQKQVDDTFIFGYQCCMKKNGIKRDVPSIPPGEEKKLHDKPAP</sequence>
<keyword evidence="3" id="KW-0472">Membrane</keyword>
<keyword evidence="3" id="KW-0812">Transmembrane</keyword>
<feature type="coiled-coil region" evidence="1">
    <location>
        <begin position="652"/>
        <end position="728"/>
    </location>
</feature>
<proteinExistence type="predicted"/>
<feature type="region of interest" description="Disordered" evidence="2">
    <location>
        <begin position="253"/>
        <end position="272"/>
    </location>
</feature>
<dbReference type="EMBL" id="QGNW01000333">
    <property type="protein sequence ID" value="RVW76242.1"/>
    <property type="molecule type" value="Genomic_DNA"/>
</dbReference>
<keyword evidence="3" id="KW-1133">Transmembrane helix</keyword>
<protein>
    <submittedName>
        <fullName evidence="4">Uncharacterized protein</fullName>
    </submittedName>
</protein>
<name>A0A438GVK1_VITVI</name>
<dbReference type="Proteomes" id="UP000288805">
    <property type="component" value="Unassembled WGS sequence"/>
</dbReference>
<reference evidence="4 5" key="1">
    <citation type="journal article" date="2018" name="PLoS Genet.">
        <title>Population sequencing reveals clonal diversity and ancestral inbreeding in the grapevine cultivar Chardonnay.</title>
        <authorList>
            <person name="Roach M.J."/>
            <person name="Johnson D.L."/>
            <person name="Bohlmann J."/>
            <person name="van Vuuren H.J."/>
            <person name="Jones S.J."/>
            <person name="Pretorius I.S."/>
            <person name="Schmidt S.A."/>
            <person name="Borneman A.R."/>
        </authorList>
    </citation>
    <scope>NUCLEOTIDE SEQUENCE [LARGE SCALE GENOMIC DNA]</scope>
    <source>
        <strain evidence="5">cv. Chardonnay</strain>
        <tissue evidence="4">Leaf</tissue>
    </source>
</reference>
<feature type="compositionally biased region" description="Basic and acidic residues" evidence="2">
    <location>
        <begin position="340"/>
        <end position="383"/>
    </location>
</feature>